<dbReference type="InterPro" id="IPR038717">
    <property type="entry name" value="Tc1-like_DDE_dom"/>
</dbReference>
<dbReference type="GO" id="GO:0003676">
    <property type="term" value="F:nucleic acid binding"/>
    <property type="evidence" value="ECO:0007669"/>
    <property type="project" value="InterPro"/>
</dbReference>
<feature type="domain" description="Tc1-like transposase DDE" evidence="1">
    <location>
        <begin position="176"/>
        <end position="320"/>
    </location>
</feature>
<dbReference type="Pfam" id="PF13565">
    <property type="entry name" value="HTH_32"/>
    <property type="match status" value="1"/>
</dbReference>
<evidence type="ECO:0000313" key="2">
    <source>
        <dbReference type="EMBL" id="SED29817.1"/>
    </source>
</evidence>
<dbReference type="Proteomes" id="UP000198982">
    <property type="component" value="Unassembled WGS sequence"/>
</dbReference>
<reference evidence="3" key="1">
    <citation type="submission" date="2016-10" db="EMBL/GenBank/DDBJ databases">
        <authorList>
            <person name="Varghese N."/>
            <person name="Submissions S."/>
        </authorList>
    </citation>
    <scope>NUCLEOTIDE SEQUENCE [LARGE SCALE GENOMIC DNA]</scope>
    <source>
        <strain evidence="3">DSM 9751</strain>
    </source>
</reference>
<dbReference type="Gene3D" id="3.30.420.10">
    <property type="entry name" value="Ribonuclease H-like superfamily/Ribonuclease H"/>
    <property type="match status" value="1"/>
</dbReference>
<accession>A0A1H4ZIJ3</accession>
<name>A0A1H4ZIJ3_9PSED</name>
<dbReference type="SUPFAM" id="SSF46689">
    <property type="entry name" value="Homeodomain-like"/>
    <property type="match status" value="1"/>
</dbReference>
<dbReference type="InterPro" id="IPR052702">
    <property type="entry name" value="MscS-like_channel"/>
</dbReference>
<organism evidence="2 3">
    <name type="scientific">Pseudomonas saponiphila</name>
    <dbReference type="NCBI Taxonomy" id="556534"/>
    <lineage>
        <taxon>Bacteria</taxon>
        <taxon>Pseudomonadati</taxon>
        <taxon>Pseudomonadota</taxon>
        <taxon>Gammaproteobacteria</taxon>
        <taxon>Pseudomonadales</taxon>
        <taxon>Pseudomonadaceae</taxon>
        <taxon>Pseudomonas</taxon>
    </lineage>
</organism>
<evidence type="ECO:0000259" key="1">
    <source>
        <dbReference type="Pfam" id="PF13358"/>
    </source>
</evidence>
<protein>
    <submittedName>
        <fullName evidence="2">Transcriptional regulator, RpiR family</fullName>
    </submittedName>
</protein>
<dbReference type="Pfam" id="PF13358">
    <property type="entry name" value="DDE_3"/>
    <property type="match status" value="1"/>
</dbReference>
<dbReference type="PANTHER" id="PTHR30347:SF1">
    <property type="entry name" value="MECHANOSENSITIVE CHANNEL MSCK"/>
    <property type="match status" value="1"/>
</dbReference>
<dbReference type="InterPro" id="IPR009057">
    <property type="entry name" value="Homeodomain-like_sf"/>
</dbReference>
<gene>
    <name evidence="2" type="ORF">SAMN05216178_6674</name>
</gene>
<proteinExistence type="predicted"/>
<dbReference type="AlphaFoldDB" id="A0A1H4ZIJ3"/>
<dbReference type="EMBL" id="FNTJ01000003">
    <property type="protein sequence ID" value="SED29817.1"/>
    <property type="molecule type" value="Genomic_DNA"/>
</dbReference>
<keyword evidence="3" id="KW-1185">Reference proteome</keyword>
<sequence>MYMARPAAPFVLTLADAEILQGWLRMTSLPQSLAQRARILLRLADGQSPKEVSEQLQVSAPVVFKWRKRYQEAGLEGLNDLPRSGQPRKLDEAKIKEILTLTTQRVPREATHWSLRLMAKYAGVTIWQVAQVWAAADLKPHRLKTFKISNDPHFADKVVDVVGLYLNPPDNALVLSVDEKTQIQALDRTQPMLPLKPGQIERRTHDYKRHGTASLYAAFDILTGQVIGRITQRHRAKEFLAFLQQIDRSTPAELDLHVILDNSATHKTEAVRAWLEKHPRFKLHFTPTSASWLNAVEGWFAQLERRALYRDAFSSVADLRAAIRRFIAAHNEHSAKPFRWNKTAEAIIGSVHRAKLAAIKHKFLD</sequence>
<dbReference type="PANTHER" id="PTHR30347">
    <property type="entry name" value="POTASSIUM CHANNEL RELATED"/>
    <property type="match status" value="1"/>
</dbReference>
<evidence type="ECO:0000313" key="3">
    <source>
        <dbReference type="Proteomes" id="UP000198982"/>
    </source>
</evidence>
<dbReference type="SUPFAM" id="SSF53098">
    <property type="entry name" value="Ribonuclease H-like"/>
    <property type="match status" value="1"/>
</dbReference>
<dbReference type="InterPro" id="IPR047655">
    <property type="entry name" value="Transpos_IS630-like"/>
</dbReference>
<dbReference type="InterPro" id="IPR036397">
    <property type="entry name" value="RNaseH_sf"/>
</dbReference>
<dbReference type="InterPro" id="IPR012337">
    <property type="entry name" value="RNaseH-like_sf"/>
</dbReference>
<dbReference type="NCBIfam" id="NF033545">
    <property type="entry name" value="transpos_IS630"/>
    <property type="match status" value="1"/>
</dbReference>